<gene>
    <name evidence="2" type="ORF">DPMN_090946</name>
</gene>
<name>A0A9D4KZJ9_DREPO</name>
<reference evidence="2" key="1">
    <citation type="journal article" date="2019" name="bioRxiv">
        <title>The Genome of the Zebra Mussel, Dreissena polymorpha: A Resource for Invasive Species Research.</title>
        <authorList>
            <person name="McCartney M.A."/>
            <person name="Auch B."/>
            <person name="Kono T."/>
            <person name="Mallez S."/>
            <person name="Zhang Y."/>
            <person name="Obille A."/>
            <person name="Becker A."/>
            <person name="Abrahante J.E."/>
            <person name="Garbe J."/>
            <person name="Badalamenti J.P."/>
            <person name="Herman A."/>
            <person name="Mangelson H."/>
            <person name="Liachko I."/>
            <person name="Sullivan S."/>
            <person name="Sone E.D."/>
            <person name="Koren S."/>
            <person name="Silverstein K.A.T."/>
            <person name="Beckman K.B."/>
            <person name="Gohl D.M."/>
        </authorList>
    </citation>
    <scope>NUCLEOTIDE SEQUENCE</scope>
    <source>
        <strain evidence="2">Duluth1</strain>
        <tissue evidence="2">Whole animal</tissue>
    </source>
</reference>
<dbReference type="EMBL" id="JAIWYP010000003">
    <property type="protein sequence ID" value="KAH3848568.1"/>
    <property type="molecule type" value="Genomic_DNA"/>
</dbReference>
<proteinExistence type="predicted"/>
<dbReference type="Proteomes" id="UP000828390">
    <property type="component" value="Unassembled WGS sequence"/>
</dbReference>
<sequence>MHGTAAEDARTMMSEQRALEGRNSPGERHYYRCGLCQKCVIDRQQPLRQEHAIKDVRAYEYVMGMNKFTRVKKRNHLETAEKILRAASATPAPTASGSSGSAHTPNERTETSTASSGTAMPPTQFPEGSDEEDTTGLPYLTRDYFLRLAPLSIVSLYVDHLGSRIGGDAGKAKRQETAMQINRFLALAGYVHDDYFLSAGHSPGTLRSALLAIRPFLRWLKDAGHASHHLADAAKAKSDKDQSPLKAKVKADSQQNIAKLAADYGLGTHNNIHGAMAERMIPGCDIATRNQVRKREVMLCVEEGTNIPLDPELPQHFYESPWVQQTIKEFEACPAAAYKDIRGLLIAMIKKYSIM</sequence>
<comment type="caution">
    <text evidence="2">The sequence shown here is derived from an EMBL/GenBank/DDBJ whole genome shotgun (WGS) entry which is preliminary data.</text>
</comment>
<organism evidence="2 3">
    <name type="scientific">Dreissena polymorpha</name>
    <name type="common">Zebra mussel</name>
    <name type="synonym">Mytilus polymorpha</name>
    <dbReference type="NCBI Taxonomy" id="45954"/>
    <lineage>
        <taxon>Eukaryota</taxon>
        <taxon>Metazoa</taxon>
        <taxon>Spiralia</taxon>
        <taxon>Lophotrochozoa</taxon>
        <taxon>Mollusca</taxon>
        <taxon>Bivalvia</taxon>
        <taxon>Autobranchia</taxon>
        <taxon>Heteroconchia</taxon>
        <taxon>Euheterodonta</taxon>
        <taxon>Imparidentia</taxon>
        <taxon>Neoheterodontei</taxon>
        <taxon>Myida</taxon>
        <taxon>Dreissenoidea</taxon>
        <taxon>Dreissenidae</taxon>
        <taxon>Dreissena</taxon>
    </lineage>
</organism>
<keyword evidence="3" id="KW-1185">Reference proteome</keyword>
<dbReference type="AlphaFoldDB" id="A0A9D4KZJ9"/>
<feature type="region of interest" description="Disordered" evidence="1">
    <location>
        <begin position="86"/>
        <end position="133"/>
    </location>
</feature>
<evidence type="ECO:0000313" key="3">
    <source>
        <dbReference type="Proteomes" id="UP000828390"/>
    </source>
</evidence>
<feature type="region of interest" description="Disordered" evidence="1">
    <location>
        <begin position="1"/>
        <end position="26"/>
    </location>
</feature>
<protein>
    <submittedName>
        <fullName evidence="2">Uncharacterized protein</fullName>
    </submittedName>
</protein>
<evidence type="ECO:0000313" key="2">
    <source>
        <dbReference type="EMBL" id="KAH3848568.1"/>
    </source>
</evidence>
<reference evidence="2" key="2">
    <citation type="submission" date="2020-11" db="EMBL/GenBank/DDBJ databases">
        <authorList>
            <person name="McCartney M.A."/>
            <person name="Auch B."/>
            <person name="Kono T."/>
            <person name="Mallez S."/>
            <person name="Becker A."/>
            <person name="Gohl D.M."/>
            <person name="Silverstein K.A.T."/>
            <person name="Koren S."/>
            <person name="Bechman K.B."/>
            <person name="Herman A."/>
            <person name="Abrahante J.E."/>
            <person name="Garbe J."/>
        </authorList>
    </citation>
    <scope>NUCLEOTIDE SEQUENCE</scope>
    <source>
        <strain evidence="2">Duluth1</strain>
        <tissue evidence="2">Whole animal</tissue>
    </source>
</reference>
<feature type="compositionally biased region" description="Low complexity" evidence="1">
    <location>
        <begin position="86"/>
        <end position="102"/>
    </location>
</feature>
<feature type="compositionally biased region" description="Basic and acidic residues" evidence="1">
    <location>
        <begin position="17"/>
        <end position="26"/>
    </location>
</feature>
<feature type="compositionally biased region" description="Basic and acidic residues" evidence="1">
    <location>
        <begin position="1"/>
        <end position="10"/>
    </location>
</feature>
<evidence type="ECO:0000256" key="1">
    <source>
        <dbReference type="SAM" id="MobiDB-lite"/>
    </source>
</evidence>
<accession>A0A9D4KZJ9</accession>